<reference evidence="2" key="2">
    <citation type="submission" date="2023-02" db="EMBL/GenBank/DDBJ databases">
        <authorList>
            <person name="Swenson N.G."/>
            <person name="Wegrzyn J.L."/>
            <person name="Mcevoy S.L."/>
        </authorList>
    </citation>
    <scope>NUCLEOTIDE SEQUENCE</scope>
    <source>
        <strain evidence="2">91603</strain>
        <tissue evidence="2">Leaf</tissue>
    </source>
</reference>
<dbReference type="Proteomes" id="UP001064489">
    <property type="component" value="Chromosome 12"/>
</dbReference>
<name>A0AAD5I9H8_ACENE</name>
<comment type="caution">
    <text evidence="2">The sequence shown here is derived from an EMBL/GenBank/DDBJ whole genome shotgun (WGS) entry which is preliminary data.</text>
</comment>
<evidence type="ECO:0000313" key="3">
    <source>
        <dbReference type="Proteomes" id="UP001064489"/>
    </source>
</evidence>
<accession>A0AAD5I9H8</accession>
<dbReference type="AlphaFoldDB" id="A0AAD5I9H8"/>
<evidence type="ECO:0000313" key="2">
    <source>
        <dbReference type="EMBL" id="KAI9156910.1"/>
    </source>
</evidence>
<evidence type="ECO:0000256" key="1">
    <source>
        <dbReference type="SAM" id="MobiDB-lite"/>
    </source>
</evidence>
<feature type="region of interest" description="Disordered" evidence="1">
    <location>
        <begin position="66"/>
        <end position="99"/>
    </location>
</feature>
<keyword evidence="3" id="KW-1185">Reference proteome</keyword>
<sequence>MEVAMRSLTRCLLHTPEKIVSSSSDPNSEKRSFDLHSKTLMDNSTSEEKLIGCSICWRRRLEEKLMKSPDRPTSNVQRSKALLHGSSSSEVAGGESDLL</sequence>
<gene>
    <name evidence="2" type="ORF">LWI28_013974</name>
</gene>
<proteinExistence type="predicted"/>
<organism evidence="2 3">
    <name type="scientific">Acer negundo</name>
    <name type="common">Box elder</name>
    <dbReference type="NCBI Taxonomy" id="4023"/>
    <lineage>
        <taxon>Eukaryota</taxon>
        <taxon>Viridiplantae</taxon>
        <taxon>Streptophyta</taxon>
        <taxon>Embryophyta</taxon>
        <taxon>Tracheophyta</taxon>
        <taxon>Spermatophyta</taxon>
        <taxon>Magnoliopsida</taxon>
        <taxon>eudicotyledons</taxon>
        <taxon>Gunneridae</taxon>
        <taxon>Pentapetalae</taxon>
        <taxon>rosids</taxon>
        <taxon>malvids</taxon>
        <taxon>Sapindales</taxon>
        <taxon>Sapindaceae</taxon>
        <taxon>Hippocastanoideae</taxon>
        <taxon>Acereae</taxon>
        <taxon>Acer</taxon>
    </lineage>
</organism>
<dbReference type="EMBL" id="JAJSOW010000107">
    <property type="protein sequence ID" value="KAI9156910.1"/>
    <property type="molecule type" value="Genomic_DNA"/>
</dbReference>
<feature type="compositionally biased region" description="Low complexity" evidence="1">
    <location>
        <begin position="85"/>
        <end position="99"/>
    </location>
</feature>
<reference evidence="2" key="1">
    <citation type="journal article" date="2022" name="Plant J.">
        <title>Strategies of tolerance reflected in two North American maple genomes.</title>
        <authorList>
            <person name="McEvoy S.L."/>
            <person name="Sezen U.U."/>
            <person name="Trouern-Trend A."/>
            <person name="McMahon S.M."/>
            <person name="Schaberg P.G."/>
            <person name="Yang J."/>
            <person name="Wegrzyn J.L."/>
            <person name="Swenson N.G."/>
        </authorList>
    </citation>
    <scope>NUCLEOTIDE SEQUENCE</scope>
    <source>
        <strain evidence="2">91603</strain>
    </source>
</reference>
<protein>
    <submittedName>
        <fullName evidence="2">Uncharacterized protein</fullName>
    </submittedName>
</protein>